<sequence length="244" mass="26405">MIMKKLLGFTAACVLALPVAAQTLTGTVITVSGSADVKADNDQAVLNFYIEEQDKDKTVAASRVNQKMKSGTELIRKEDPQAELRTRSYYSYPIYAETPVNAAGQPVKRQITGWRSGQYLEVKTTNIAQLSSTAAAGQKVLALNGVNFGLSDAAIKKFEAARVDAGYRQFSEKVKMIAATMGKKLDDIVIESLDFDNAGSELRPFEAAPMMLKAARADAAATEPSFEPGFTSLNIKITGKLRLK</sequence>
<organism evidence="2 3">
    <name type="scientific">Undibacterium rivi</name>
    <dbReference type="NCBI Taxonomy" id="2828729"/>
    <lineage>
        <taxon>Bacteria</taxon>
        <taxon>Pseudomonadati</taxon>
        <taxon>Pseudomonadota</taxon>
        <taxon>Betaproteobacteria</taxon>
        <taxon>Burkholderiales</taxon>
        <taxon>Oxalobacteraceae</taxon>
        <taxon>Undibacterium</taxon>
    </lineage>
</organism>
<reference evidence="2 3" key="1">
    <citation type="submission" date="2021-04" db="EMBL/GenBank/DDBJ databases">
        <title>novel species isolated from subtropical streams in China.</title>
        <authorList>
            <person name="Lu H."/>
        </authorList>
    </citation>
    <scope>NUCLEOTIDE SEQUENCE [LARGE SCALE GENOMIC DNA]</scope>
    <source>
        <strain evidence="2 3">FT147W</strain>
    </source>
</reference>
<evidence type="ECO:0000313" key="3">
    <source>
        <dbReference type="Proteomes" id="UP000682982"/>
    </source>
</evidence>
<name>A0ABS5H3Q5_9BURK</name>
<dbReference type="InterPro" id="IPR052022">
    <property type="entry name" value="26kDa_periplasmic_antigen"/>
</dbReference>
<comment type="caution">
    <text evidence="2">The sequence shown here is derived from an EMBL/GenBank/DDBJ whole genome shotgun (WGS) entry which is preliminary data.</text>
</comment>
<protein>
    <submittedName>
        <fullName evidence="2">SIMPL domain-containing protein</fullName>
    </submittedName>
</protein>
<dbReference type="InterPro" id="IPR007497">
    <property type="entry name" value="SIMPL/DUF541"/>
</dbReference>
<evidence type="ECO:0000256" key="1">
    <source>
        <dbReference type="SAM" id="SignalP"/>
    </source>
</evidence>
<dbReference type="Gene3D" id="3.30.70.2970">
    <property type="entry name" value="Protein of unknown function (DUF541), domain 2"/>
    <property type="match status" value="1"/>
</dbReference>
<feature type="chain" id="PRO_5045678344" evidence="1">
    <location>
        <begin position="22"/>
        <end position="244"/>
    </location>
</feature>
<keyword evidence="1" id="KW-0732">Signal</keyword>
<feature type="signal peptide" evidence="1">
    <location>
        <begin position="1"/>
        <end position="21"/>
    </location>
</feature>
<dbReference type="Proteomes" id="UP000682982">
    <property type="component" value="Unassembled WGS sequence"/>
</dbReference>
<gene>
    <name evidence="2" type="ORF">KDM87_12430</name>
</gene>
<dbReference type="EMBL" id="JAGSPK010000004">
    <property type="protein sequence ID" value="MBR7793406.1"/>
    <property type="molecule type" value="Genomic_DNA"/>
</dbReference>
<dbReference type="Pfam" id="PF04402">
    <property type="entry name" value="SIMPL"/>
    <property type="match status" value="1"/>
</dbReference>
<dbReference type="PANTHER" id="PTHR34387">
    <property type="entry name" value="SLR1258 PROTEIN"/>
    <property type="match status" value="1"/>
</dbReference>
<proteinExistence type="predicted"/>
<dbReference type="Gene3D" id="3.30.110.170">
    <property type="entry name" value="Protein of unknown function (DUF541), domain 1"/>
    <property type="match status" value="1"/>
</dbReference>
<keyword evidence="3" id="KW-1185">Reference proteome</keyword>
<accession>A0ABS5H3Q5</accession>
<dbReference type="PANTHER" id="PTHR34387:SF2">
    <property type="entry name" value="SLR1258 PROTEIN"/>
    <property type="match status" value="1"/>
</dbReference>
<evidence type="ECO:0000313" key="2">
    <source>
        <dbReference type="EMBL" id="MBR7793406.1"/>
    </source>
</evidence>